<evidence type="ECO:0000256" key="1">
    <source>
        <dbReference type="SAM" id="MobiDB-lite"/>
    </source>
</evidence>
<comment type="caution">
    <text evidence="3">The sequence shown here is derived from an EMBL/GenBank/DDBJ whole genome shotgun (WGS) entry which is preliminary data.</text>
</comment>
<protein>
    <submittedName>
        <fullName evidence="3">Uncharacterized protein</fullName>
    </submittedName>
</protein>
<proteinExistence type="predicted"/>
<feature type="chain" id="PRO_5019312355" evidence="2">
    <location>
        <begin position="21"/>
        <end position="507"/>
    </location>
</feature>
<feature type="region of interest" description="Disordered" evidence="1">
    <location>
        <begin position="385"/>
        <end position="418"/>
    </location>
</feature>
<accession>A0A418Y9C6</accession>
<reference evidence="3 4" key="2">
    <citation type="submission" date="2019-01" db="EMBL/GenBank/DDBJ databases">
        <title>Motilimonas pumilus sp. nov., isolated from the gut of sea cucumber (Apostichopus japonicus).</title>
        <authorList>
            <person name="Wang F.-Q."/>
            <person name="Ren L.-H."/>
            <person name="Lin Y.-W."/>
            <person name="Sun G.-H."/>
            <person name="Du Z.-J."/>
            <person name="Zhao J.-X."/>
            <person name="Liu X.-J."/>
            <person name="Liu L.-J."/>
        </authorList>
    </citation>
    <scope>NUCLEOTIDE SEQUENCE [LARGE SCALE GENOMIC DNA]</scope>
    <source>
        <strain evidence="3 4">PLHSC7-2</strain>
    </source>
</reference>
<dbReference type="AlphaFoldDB" id="A0A418Y9C6"/>
<dbReference type="EMBL" id="QZCH01000061">
    <property type="protein sequence ID" value="RJG36971.1"/>
    <property type="molecule type" value="Genomic_DNA"/>
</dbReference>
<gene>
    <name evidence="3" type="ORF">D1Z90_20085</name>
</gene>
<feature type="signal peptide" evidence="2">
    <location>
        <begin position="1"/>
        <end position="20"/>
    </location>
</feature>
<dbReference type="Proteomes" id="UP000283255">
    <property type="component" value="Unassembled WGS sequence"/>
</dbReference>
<organism evidence="3 4">
    <name type="scientific">Motilimonas pumila</name>
    <dbReference type="NCBI Taxonomy" id="2303987"/>
    <lineage>
        <taxon>Bacteria</taxon>
        <taxon>Pseudomonadati</taxon>
        <taxon>Pseudomonadota</taxon>
        <taxon>Gammaproteobacteria</taxon>
        <taxon>Alteromonadales</taxon>
        <taxon>Alteromonadales genera incertae sedis</taxon>
        <taxon>Motilimonas</taxon>
    </lineage>
</organism>
<evidence type="ECO:0000313" key="4">
    <source>
        <dbReference type="Proteomes" id="UP000283255"/>
    </source>
</evidence>
<name>A0A418Y9C6_9GAMM</name>
<keyword evidence="4" id="KW-1185">Reference proteome</keyword>
<evidence type="ECO:0000256" key="2">
    <source>
        <dbReference type="SAM" id="SignalP"/>
    </source>
</evidence>
<reference evidence="3 4" key="1">
    <citation type="submission" date="2018-09" db="EMBL/GenBank/DDBJ databases">
        <authorList>
            <person name="Wang F."/>
        </authorList>
    </citation>
    <scope>NUCLEOTIDE SEQUENCE [LARGE SCALE GENOMIC DNA]</scope>
    <source>
        <strain evidence="3 4">PLHSC7-2</strain>
    </source>
</reference>
<dbReference type="RefSeq" id="WP_147378812.1">
    <property type="nucleotide sequence ID" value="NZ_QZCH01000061.1"/>
</dbReference>
<sequence length="507" mass="54893">MQLFKMVAIAAFFLPFYSFANYTTINGEFPCSDGTGFCKQSTLEGLYKCHSDNKIVSSVVQCADFEERLEVTKQHYLGYSCSLGSVIQHHEFIYKQEWICKKAGHSDRLGSYSVTAALAPSSPSCLDSDYNDPYEINGFLECRIKTCDDGYYGDHTKIAGVCDRPTPTLPDTCLSTDITTNFSPDWPSCAPIEIEPEIPDTNCGTLLGNGWDTQFCIVDPNDACVNGICKTGCGTLNGQHVCFGDDLDADNDGFMDDSNNLGEGSNNPNDTNQNGCRSINGQSYCPQDPNDFINSDGSFPSGCGFVGDDFYCTTLESSNNPSDVDNPEFDNTPIDGQSGDNLLNSLITRLDLNNQQGFQNLATNIQSQTGDLLTSLSNLRKTIEDKPVSGVAHGGDSGTEPQPEDPPPDYTMPTSGDTGLFSSVIGDTQIAELKTTVSNKTDELKQQIQGFKTLFVLDNLSVNGAISNNIVSLRGASYNLNASAFDAFFDHGIHNIIWLITVITGAG</sequence>
<keyword evidence="2" id="KW-0732">Signal</keyword>
<feature type="non-terminal residue" evidence="3">
    <location>
        <position position="507"/>
    </location>
</feature>
<evidence type="ECO:0000313" key="3">
    <source>
        <dbReference type="EMBL" id="RJG36971.1"/>
    </source>
</evidence>
<dbReference type="OrthoDB" id="10019671at2"/>